<evidence type="ECO:0000313" key="1">
    <source>
        <dbReference type="EMBL" id="EBV9414800.1"/>
    </source>
</evidence>
<organism evidence="1">
    <name type="scientific">Salmonella enterica subsp. arizonae serovar 18:z4,z23:-</name>
    <dbReference type="NCBI Taxonomy" id="1192839"/>
    <lineage>
        <taxon>Bacteria</taxon>
        <taxon>Pseudomonadati</taxon>
        <taxon>Pseudomonadota</taxon>
        <taxon>Gammaproteobacteria</taxon>
        <taxon>Enterobacterales</taxon>
        <taxon>Enterobacteriaceae</taxon>
        <taxon>Salmonella</taxon>
    </lineage>
</organism>
<feature type="non-terminal residue" evidence="1">
    <location>
        <position position="219"/>
    </location>
</feature>
<gene>
    <name evidence="1" type="ORF">AUA10_23000</name>
</gene>
<protein>
    <submittedName>
        <fullName evidence="1">Uncharacterized protein</fullName>
    </submittedName>
</protein>
<dbReference type="EMBL" id="AAHGVH010000086">
    <property type="protein sequence ID" value="EBV9414800.1"/>
    <property type="molecule type" value="Genomic_DNA"/>
</dbReference>
<name>A0A5W0P302_SALER</name>
<comment type="caution">
    <text evidence="1">The sequence shown here is derived from an EMBL/GenBank/DDBJ whole genome shotgun (WGS) entry which is preliminary data.</text>
</comment>
<accession>A0A5W0P302</accession>
<proteinExistence type="predicted"/>
<sequence>MNLDNDGYISGLPIPTIKKYALIRTWPAYEMKRPGCVWSHVLFIPFELFSSINNLATLNKYFNKPAGNLSKYSEKITPFYHDIQDNYKISQGKVSDIIECVYDKNTRNNIIDTPTLANIENEIFAFWSHQWPKLRRSFSFTFTGVVDRQTLKITDKNDIIFHLTEGQLNEGKLNSQKNKSKWISTLSQDMMKEQPSELRNYLWNYGKYINGGRRKLKYL</sequence>
<dbReference type="AlphaFoldDB" id="A0A5W0P302"/>
<dbReference type="Pfam" id="PF20012">
    <property type="entry name" value="GAP1-N1"/>
    <property type="match status" value="1"/>
</dbReference>
<reference evidence="1" key="1">
    <citation type="submission" date="2018-07" db="EMBL/GenBank/DDBJ databases">
        <authorList>
            <consortium name="GenomeTrakr network: Whole genome sequencing for foodborne pathogen traceback"/>
        </authorList>
    </citation>
    <scope>NUCLEOTIDE SEQUENCE</scope>
    <source>
        <strain evidence="1">CVM-N23840</strain>
    </source>
</reference>